<dbReference type="SMART" id="SM01321">
    <property type="entry name" value="Y1_Tnp"/>
    <property type="match status" value="1"/>
</dbReference>
<feature type="domain" description="Transposase IS200-like" evidence="1">
    <location>
        <begin position="11"/>
        <end position="126"/>
    </location>
</feature>
<dbReference type="EMBL" id="QJJQ01000030">
    <property type="protein sequence ID" value="PXW80337.1"/>
    <property type="molecule type" value="Genomic_DNA"/>
</dbReference>
<evidence type="ECO:0000313" key="2">
    <source>
        <dbReference type="EMBL" id="PXW80337.1"/>
    </source>
</evidence>
<protein>
    <submittedName>
        <fullName evidence="2">REP element-mobilizing transposase RayT</fullName>
    </submittedName>
</protein>
<dbReference type="GO" id="GO:0004803">
    <property type="term" value="F:transposase activity"/>
    <property type="evidence" value="ECO:0007669"/>
    <property type="project" value="InterPro"/>
</dbReference>
<organism evidence="2 3">
    <name type="scientific">Pseudogracilibacillus auburnensis</name>
    <dbReference type="NCBI Taxonomy" id="1494959"/>
    <lineage>
        <taxon>Bacteria</taxon>
        <taxon>Bacillati</taxon>
        <taxon>Bacillota</taxon>
        <taxon>Bacilli</taxon>
        <taxon>Bacillales</taxon>
        <taxon>Bacillaceae</taxon>
        <taxon>Pseudogracilibacillus</taxon>
    </lineage>
</organism>
<gene>
    <name evidence="2" type="ORF">DFR56_13018</name>
</gene>
<name>A0A2V3VF29_9BACI</name>
<dbReference type="Pfam" id="PF01797">
    <property type="entry name" value="Y1_Tnp"/>
    <property type="match status" value="1"/>
</dbReference>
<dbReference type="InterPro" id="IPR021027">
    <property type="entry name" value="Transposase_put_HTH"/>
</dbReference>
<dbReference type="Pfam" id="PF12323">
    <property type="entry name" value="HTH_OrfB_IS605"/>
    <property type="match status" value="1"/>
</dbReference>
<dbReference type="GO" id="GO:0003677">
    <property type="term" value="F:DNA binding"/>
    <property type="evidence" value="ECO:0007669"/>
    <property type="project" value="InterPro"/>
</dbReference>
<evidence type="ECO:0000313" key="3">
    <source>
        <dbReference type="Proteomes" id="UP000247978"/>
    </source>
</evidence>
<dbReference type="PANTHER" id="PTHR33360">
    <property type="entry name" value="TRANSPOSASE FOR INSERTION SEQUENCE ELEMENT IS200"/>
    <property type="match status" value="1"/>
</dbReference>
<accession>A0A2V3VF29</accession>
<keyword evidence="3" id="KW-1185">Reference proteome</keyword>
<dbReference type="InterPro" id="IPR002686">
    <property type="entry name" value="Transposase_17"/>
</dbReference>
<dbReference type="NCBIfam" id="NF033573">
    <property type="entry name" value="transpos_IS200"/>
    <property type="match status" value="1"/>
</dbReference>
<dbReference type="Proteomes" id="UP000247978">
    <property type="component" value="Unassembled WGS sequence"/>
</dbReference>
<dbReference type="SUPFAM" id="SSF143422">
    <property type="entry name" value="Transposase IS200-like"/>
    <property type="match status" value="1"/>
</dbReference>
<proteinExistence type="predicted"/>
<reference evidence="2 3" key="1">
    <citation type="submission" date="2018-05" db="EMBL/GenBank/DDBJ databases">
        <title>Genomic Encyclopedia of Type Strains, Phase IV (KMG-IV): sequencing the most valuable type-strain genomes for metagenomic binning, comparative biology and taxonomic classification.</title>
        <authorList>
            <person name="Goeker M."/>
        </authorList>
    </citation>
    <scope>NUCLEOTIDE SEQUENCE [LARGE SCALE GENOMIC DNA]</scope>
    <source>
        <strain evidence="2 3">DSM 28556</strain>
    </source>
</reference>
<dbReference type="Gene3D" id="3.30.70.1290">
    <property type="entry name" value="Transposase IS200-like"/>
    <property type="match status" value="1"/>
</dbReference>
<dbReference type="PANTHER" id="PTHR33360:SF2">
    <property type="entry name" value="TRANSPOSASE FOR INSERTION SEQUENCE ELEMENT IS200"/>
    <property type="match status" value="1"/>
</dbReference>
<sequence length="238" mass="27905">MSDIHYGRGYVYSIQYHLVWCVKYRHDILHGQIDTDVKTLLKQIAIDNDIQIVEMESDQDHIHLLIDCKPQHYIPSIVKAFKGVSARLLFKKHPELKQHLWGGHLWNPSYFVATVSENTEEQIRSTFKIKKRNEVSYVLRHKASSFRIYPNQAQQILIAKTIGCSRFIFNHFLSLWNETYRNTGKGLTYHACATMLPHIKKNEETNWLKEVDSIALQSSLKNLSNSFSRFFKKQTNKP</sequence>
<comment type="caution">
    <text evidence="2">The sequence shown here is derived from an EMBL/GenBank/DDBJ whole genome shotgun (WGS) entry which is preliminary data.</text>
</comment>
<dbReference type="GO" id="GO:0006313">
    <property type="term" value="P:DNA transposition"/>
    <property type="evidence" value="ECO:0007669"/>
    <property type="project" value="InterPro"/>
</dbReference>
<evidence type="ECO:0000259" key="1">
    <source>
        <dbReference type="SMART" id="SM01321"/>
    </source>
</evidence>
<dbReference type="AlphaFoldDB" id="A0A2V3VF29"/>
<dbReference type="InterPro" id="IPR036515">
    <property type="entry name" value="Transposase_17_sf"/>
</dbReference>